<keyword evidence="3" id="KW-1185">Reference proteome</keyword>
<evidence type="ECO:0000256" key="1">
    <source>
        <dbReference type="SAM" id="MobiDB-lite"/>
    </source>
</evidence>
<proteinExistence type="predicted"/>
<dbReference type="EMBL" id="CAAALY010058206">
    <property type="protein sequence ID" value="VEL22750.1"/>
    <property type="molecule type" value="Genomic_DNA"/>
</dbReference>
<feature type="region of interest" description="Disordered" evidence="1">
    <location>
        <begin position="1"/>
        <end position="90"/>
    </location>
</feature>
<feature type="region of interest" description="Disordered" evidence="1">
    <location>
        <begin position="102"/>
        <end position="123"/>
    </location>
</feature>
<evidence type="ECO:0000313" key="3">
    <source>
        <dbReference type="Proteomes" id="UP000784294"/>
    </source>
</evidence>
<protein>
    <submittedName>
        <fullName evidence="2">Uncharacterized protein</fullName>
    </submittedName>
</protein>
<dbReference type="Proteomes" id="UP000784294">
    <property type="component" value="Unassembled WGS sequence"/>
</dbReference>
<comment type="caution">
    <text evidence="2">The sequence shown here is derived from an EMBL/GenBank/DDBJ whole genome shotgun (WGS) entry which is preliminary data.</text>
</comment>
<feature type="compositionally biased region" description="Low complexity" evidence="1">
    <location>
        <begin position="42"/>
        <end position="51"/>
    </location>
</feature>
<organism evidence="2 3">
    <name type="scientific">Protopolystoma xenopodis</name>
    <dbReference type="NCBI Taxonomy" id="117903"/>
    <lineage>
        <taxon>Eukaryota</taxon>
        <taxon>Metazoa</taxon>
        <taxon>Spiralia</taxon>
        <taxon>Lophotrochozoa</taxon>
        <taxon>Platyhelminthes</taxon>
        <taxon>Monogenea</taxon>
        <taxon>Polyopisthocotylea</taxon>
        <taxon>Polystomatidea</taxon>
        <taxon>Polystomatidae</taxon>
        <taxon>Protopolystoma</taxon>
    </lineage>
</organism>
<sequence>MGCDLPNLPKPNDYEYTRPVSESIAPIQHPPKKLSISDEPDQQLSSQSSSSCPVASDFDSSPYSTDLGTRHKPLSSVGQSCSHSSPELPSVSSLRSFTLVDPHANSLSDSNDNSSGSAGAHSISGLANEANMVELSQNKNERADERIDGLGLLGNAARRWNSF</sequence>
<accession>A0A3S5AFR1</accession>
<gene>
    <name evidence="2" type="ORF">PXEA_LOCUS16190</name>
</gene>
<evidence type="ECO:0000313" key="2">
    <source>
        <dbReference type="EMBL" id="VEL22750.1"/>
    </source>
</evidence>
<feature type="compositionally biased region" description="Low complexity" evidence="1">
    <location>
        <begin position="80"/>
        <end position="90"/>
    </location>
</feature>
<feature type="compositionally biased region" description="Low complexity" evidence="1">
    <location>
        <begin position="103"/>
        <end position="123"/>
    </location>
</feature>
<feature type="compositionally biased region" description="Polar residues" evidence="1">
    <location>
        <begin position="58"/>
        <end position="67"/>
    </location>
</feature>
<reference evidence="2" key="1">
    <citation type="submission" date="2018-11" db="EMBL/GenBank/DDBJ databases">
        <authorList>
            <consortium name="Pathogen Informatics"/>
        </authorList>
    </citation>
    <scope>NUCLEOTIDE SEQUENCE</scope>
</reference>
<dbReference type="AlphaFoldDB" id="A0A3S5AFR1"/>
<name>A0A3S5AFR1_9PLAT</name>